<protein>
    <submittedName>
        <fullName evidence="2">Uncharacterized protein</fullName>
    </submittedName>
</protein>
<sequence length="144" mass="15336">MAVSSHVPAPTSASRAIRDALATWIAFLALLLVAGLATGVWWPTDVQLSAVLTDIGPLYGLLSLGLVGLPVFALRRYRFLSPVALLVGWLVLGFAFGLTLGFQPVRGLYIAVLYGFLPTAAYPLLAGVEYVFRRMGAKKSSTAV</sequence>
<evidence type="ECO:0000313" key="3">
    <source>
        <dbReference type="Proteomes" id="UP001597034"/>
    </source>
</evidence>
<keyword evidence="1" id="KW-1133">Transmembrane helix</keyword>
<keyword evidence="3" id="KW-1185">Reference proteome</keyword>
<proteinExistence type="predicted"/>
<accession>A0ABD6DJ23</accession>
<name>A0ABD6DJ23_9EURY</name>
<evidence type="ECO:0000313" key="2">
    <source>
        <dbReference type="EMBL" id="MFD1645468.1"/>
    </source>
</evidence>
<keyword evidence="1" id="KW-0812">Transmembrane</keyword>
<dbReference type="Proteomes" id="UP001597034">
    <property type="component" value="Unassembled WGS sequence"/>
</dbReference>
<gene>
    <name evidence="2" type="ORF">ACFSBL_07220</name>
</gene>
<dbReference type="RefSeq" id="WP_256399019.1">
    <property type="nucleotide sequence ID" value="NZ_JANHJR010000001.1"/>
</dbReference>
<dbReference type="EMBL" id="JBHUDO010000002">
    <property type="protein sequence ID" value="MFD1645468.1"/>
    <property type="molecule type" value="Genomic_DNA"/>
</dbReference>
<organism evidence="2 3">
    <name type="scientific">Haloarchaeobius litoreus</name>
    <dbReference type="NCBI Taxonomy" id="755306"/>
    <lineage>
        <taxon>Archaea</taxon>
        <taxon>Methanobacteriati</taxon>
        <taxon>Methanobacteriota</taxon>
        <taxon>Stenosarchaea group</taxon>
        <taxon>Halobacteria</taxon>
        <taxon>Halobacteriales</taxon>
        <taxon>Halorubellaceae</taxon>
        <taxon>Haloarchaeobius</taxon>
    </lineage>
</organism>
<feature type="transmembrane region" description="Helical" evidence="1">
    <location>
        <begin position="83"/>
        <end position="102"/>
    </location>
</feature>
<feature type="transmembrane region" description="Helical" evidence="1">
    <location>
        <begin position="21"/>
        <end position="43"/>
    </location>
</feature>
<keyword evidence="1" id="KW-0472">Membrane</keyword>
<reference evidence="2 3" key="1">
    <citation type="journal article" date="2019" name="Int. J. Syst. Evol. Microbiol.">
        <title>The Global Catalogue of Microorganisms (GCM) 10K type strain sequencing project: providing services to taxonomists for standard genome sequencing and annotation.</title>
        <authorList>
            <consortium name="The Broad Institute Genomics Platform"/>
            <consortium name="The Broad Institute Genome Sequencing Center for Infectious Disease"/>
            <person name="Wu L."/>
            <person name="Ma J."/>
        </authorList>
    </citation>
    <scope>NUCLEOTIDE SEQUENCE [LARGE SCALE GENOMIC DNA]</scope>
    <source>
        <strain evidence="2 3">CGMCC 1.10390</strain>
    </source>
</reference>
<feature type="transmembrane region" description="Helical" evidence="1">
    <location>
        <begin position="108"/>
        <end position="132"/>
    </location>
</feature>
<feature type="transmembrane region" description="Helical" evidence="1">
    <location>
        <begin position="55"/>
        <end position="74"/>
    </location>
</feature>
<evidence type="ECO:0000256" key="1">
    <source>
        <dbReference type="SAM" id="Phobius"/>
    </source>
</evidence>
<dbReference type="AlphaFoldDB" id="A0ABD6DJ23"/>
<comment type="caution">
    <text evidence="2">The sequence shown here is derived from an EMBL/GenBank/DDBJ whole genome shotgun (WGS) entry which is preliminary data.</text>
</comment>